<name>A0ABU2B8E6_9CORY</name>
<dbReference type="Proteomes" id="UP001183619">
    <property type="component" value="Unassembled WGS sequence"/>
</dbReference>
<dbReference type="Gene3D" id="3.40.50.300">
    <property type="entry name" value="P-loop containing nucleotide triphosphate hydrolases"/>
    <property type="match status" value="1"/>
</dbReference>
<evidence type="ECO:0000313" key="3">
    <source>
        <dbReference type="Proteomes" id="UP001183619"/>
    </source>
</evidence>
<dbReference type="PANTHER" id="PTHR34301:SF8">
    <property type="entry name" value="ATPASE DOMAIN-CONTAINING PROTEIN"/>
    <property type="match status" value="1"/>
</dbReference>
<dbReference type="PANTHER" id="PTHR34301">
    <property type="entry name" value="DNA-BINDING PROTEIN-RELATED"/>
    <property type="match status" value="1"/>
</dbReference>
<dbReference type="InterPro" id="IPR027417">
    <property type="entry name" value="P-loop_NTPase"/>
</dbReference>
<keyword evidence="3" id="KW-1185">Reference proteome</keyword>
<dbReference type="RefSeq" id="WP_277105135.1">
    <property type="nucleotide sequence ID" value="NZ_BAAAJS010000005.1"/>
</dbReference>
<evidence type="ECO:0000259" key="1">
    <source>
        <dbReference type="Pfam" id="PF13191"/>
    </source>
</evidence>
<dbReference type="Pfam" id="PF13191">
    <property type="entry name" value="AAA_16"/>
    <property type="match status" value="1"/>
</dbReference>
<gene>
    <name evidence="2" type="ORF">J2S37_001204</name>
</gene>
<reference evidence="2 3" key="1">
    <citation type="submission" date="2023-07" db="EMBL/GenBank/DDBJ databases">
        <title>Sequencing the genomes of 1000 actinobacteria strains.</title>
        <authorList>
            <person name="Klenk H.-P."/>
        </authorList>
    </citation>
    <scope>NUCLEOTIDE SEQUENCE [LARGE SCALE GENOMIC DNA]</scope>
    <source>
        <strain evidence="2 3">DSM 44508</strain>
    </source>
</reference>
<dbReference type="SUPFAM" id="SSF52540">
    <property type="entry name" value="P-loop containing nucleoside triphosphate hydrolases"/>
    <property type="match status" value="1"/>
</dbReference>
<evidence type="ECO:0000313" key="2">
    <source>
        <dbReference type="EMBL" id="MDR7354666.1"/>
    </source>
</evidence>
<accession>A0ABU2B8E6</accession>
<dbReference type="InterPro" id="IPR041664">
    <property type="entry name" value="AAA_16"/>
</dbReference>
<protein>
    <submittedName>
        <fullName evidence="2">Membrane protein</fullName>
    </submittedName>
</protein>
<organism evidence="2 3">
    <name type="scientific">Corynebacterium felinum</name>
    <dbReference type="NCBI Taxonomy" id="131318"/>
    <lineage>
        <taxon>Bacteria</taxon>
        <taxon>Bacillati</taxon>
        <taxon>Actinomycetota</taxon>
        <taxon>Actinomycetes</taxon>
        <taxon>Mycobacteriales</taxon>
        <taxon>Corynebacteriaceae</taxon>
        <taxon>Corynebacterium</taxon>
    </lineage>
</organism>
<feature type="domain" description="Orc1-like AAA ATPase" evidence="1">
    <location>
        <begin position="19"/>
        <end position="165"/>
    </location>
</feature>
<proteinExistence type="predicted"/>
<comment type="caution">
    <text evidence="2">The sequence shown here is derived from an EMBL/GenBank/DDBJ whole genome shotgun (WGS) entry which is preliminary data.</text>
</comment>
<sequence length="380" mass="41978">MNRVPNPFKATLGASPPFLAGREQEVADFTDALFDGPGAHERISLITGPRGVGKTVLLNAFQDAARAESWWVVSETATSGFTQRLQDAVYRIIHTHFRTHEKRLTGLSIASLGGVQFAEAESYRPEMTLRDVLSEFFTLQEHIDSLVGQPPVGLLITLDELHFNRKDELIDFGATIQHLVRENREIAVTMAGIPQSVKPLLASDSGQNPVTFLRRANKIELGLVPDSAVRTALLSPLADLGFEWEQAAVDLAVEMCGGYPFMIQLVGQYLFRAREGSKITVASVEAGADRARKRLGELVHEPSLADLSAQDRAFLAAMAHDDGASKMADIAQRLGVDPQYAGTYRRRLIDAEMITTAGYGYVDFSLPYMREYLRQHYLSN</sequence>
<dbReference type="EMBL" id="JAVDYF010000001">
    <property type="protein sequence ID" value="MDR7354666.1"/>
    <property type="molecule type" value="Genomic_DNA"/>
</dbReference>